<comment type="subcellular location">
    <subcellularLocation>
        <location evidence="1">Endomembrane system</location>
        <topology evidence="1">Peripheral membrane protein</topology>
    </subcellularLocation>
</comment>
<dbReference type="Pfam" id="PF10367">
    <property type="entry name" value="zf-Vps39_C"/>
    <property type="match status" value="1"/>
</dbReference>
<evidence type="ECO:0000313" key="7">
    <source>
        <dbReference type="Proteomes" id="UP000269793"/>
    </source>
</evidence>
<evidence type="ECO:0000256" key="2">
    <source>
        <dbReference type="ARBA" id="ARBA00023136"/>
    </source>
</evidence>
<dbReference type="InterPro" id="IPR032914">
    <property type="entry name" value="Vam6/VPS39/TRAP1"/>
</dbReference>
<dbReference type="GO" id="GO:0012505">
    <property type="term" value="C:endomembrane system"/>
    <property type="evidence" value="ECO:0007669"/>
    <property type="project" value="UniProtKB-SubCell"/>
</dbReference>
<sequence>MPDVYVPRVVVDRVPDATALGACDGRVYVGTSHGSIFEMGAPDVELSRGRHRRIDQISSIPGTPYMACMADGYVSVSTPASLDTPTSLPLSHGASFLVAGSWLEAHSAETPTATSTSQRALGLRSMDEVAREKQKAPQNALVSMLAIACRRRRCVVMYRWVDGAFWDAKVHPLPRGPQTLALLTEGQALVAGYGHYEYVRVVIPPAHASSVAWRLPPSDALTSGTWVDTHAWDTYAVPVDGDGDDASWWGRTDRPWAISLAHGVLVSTPRRGVVIDAHGRILPPSLPWSAVPYGGIACAPYVLLREADGSLGVYMQSTLRRAQSMTLPAGPVQLLTDPPHVYAHGSLYALDVCGLEAQLDALTAAGAYAEALDMLNAEPIDKDARAHVGLAAFVDGAFDTGMDVFMDVDMNPAYVLALYPASLTGPLAKPPSQWSALFGTRLPVHAESDAFTSPQALDALVRYLNDRRRLLRSGSLPPPTAEAVDTQCLQQLRMCDCTPDTISTHEAVAMAQVVDTALLTVFLRTKPSLVGALCRVDNWCDLAQVRTQLEARHMHQALVSLYRTRGMHTEALAQLPEPEDMAAYLDTLGPEHTDLILSHARKVLDVAPALGLSIFTSDTHLTQLPPERVAPDLAPTYPATCLAYLEAVMTVRDVAPALHTLRARLHLDACRHGAPLDAFIAFLRSSTHYDADALLLEDLPWPLVRSVLLGRLGHYVEALHLLLVEAHFVSEAEAFCVEHSTSAGPDLYATLLRLVRTHAPEHLLRVCEGVLTQHAKDVPLPDILALLPPEWPVQRVQALLLRNLHAQASDRVQQRIESALSTAHRAALDQSVRIQRQARVLVTDHSTCEQCGRRLGESVLAVVPATGATMHYYCAMQHT</sequence>
<dbReference type="InterPro" id="IPR019453">
    <property type="entry name" value="VPS39/TGFA1_Znf"/>
</dbReference>
<comment type="similarity">
    <text evidence="3">Belongs to the VAM6/VPS39 family.</text>
</comment>
<dbReference type="GO" id="GO:0006914">
    <property type="term" value="P:autophagy"/>
    <property type="evidence" value="ECO:0007669"/>
    <property type="project" value="TreeGrafter"/>
</dbReference>
<dbReference type="STRING" id="425264.A0A3G2S7K4"/>
<name>A0A3G2S7K4_MALR7</name>
<dbReference type="AlphaFoldDB" id="A0A3G2S7K4"/>
<evidence type="ECO:0000259" key="5">
    <source>
        <dbReference type="Pfam" id="PF10367"/>
    </source>
</evidence>
<reference evidence="6 7" key="1">
    <citation type="submission" date="2018-10" db="EMBL/GenBank/DDBJ databases">
        <title>Complete genome sequence of Malassezia restricta CBS 7877.</title>
        <authorList>
            <person name="Morand S.C."/>
            <person name="Bertignac M."/>
            <person name="Iltis A."/>
            <person name="Kolder I."/>
            <person name="Pirovano W."/>
            <person name="Jourdain R."/>
            <person name="Clavaud C."/>
        </authorList>
    </citation>
    <scope>NUCLEOTIDE SEQUENCE [LARGE SCALE GENOMIC DNA]</scope>
    <source>
        <strain evidence="6 7">CBS 7877</strain>
    </source>
</reference>
<proteinExistence type="inferred from homology"/>
<dbReference type="GO" id="GO:0034058">
    <property type="term" value="P:endosomal vesicle fusion"/>
    <property type="evidence" value="ECO:0007669"/>
    <property type="project" value="TreeGrafter"/>
</dbReference>
<evidence type="ECO:0000313" key="6">
    <source>
        <dbReference type="EMBL" id="AYO43840.1"/>
    </source>
</evidence>
<organism evidence="6 7">
    <name type="scientific">Malassezia restricta (strain ATCC 96810 / NBRC 103918 / CBS 7877)</name>
    <name type="common">Seborrheic dermatitis infection agent</name>
    <dbReference type="NCBI Taxonomy" id="425264"/>
    <lineage>
        <taxon>Eukaryota</taxon>
        <taxon>Fungi</taxon>
        <taxon>Dikarya</taxon>
        <taxon>Basidiomycota</taxon>
        <taxon>Ustilaginomycotina</taxon>
        <taxon>Malasseziomycetes</taxon>
        <taxon>Malasseziales</taxon>
        <taxon>Malasseziaceae</taxon>
        <taxon>Malassezia</taxon>
    </lineage>
</organism>
<evidence type="ECO:0000256" key="1">
    <source>
        <dbReference type="ARBA" id="ARBA00004184"/>
    </source>
</evidence>
<dbReference type="OrthoDB" id="5325112at2759"/>
<evidence type="ECO:0000259" key="4">
    <source>
        <dbReference type="Pfam" id="PF10366"/>
    </source>
</evidence>
<dbReference type="Pfam" id="PF10366">
    <property type="entry name" value="Vps39_1"/>
    <property type="match status" value="1"/>
</dbReference>
<dbReference type="VEuPathDB" id="FungiDB:DNF11_2890"/>
<evidence type="ECO:0000256" key="3">
    <source>
        <dbReference type="ARBA" id="ARBA00038201"/>
    </source>
</evidence>
<dbReference type="PANTHER" id="PTHR12894">
    <property type="entry name" value="CNH DOMAIN CONTAINING"/>
    <property type="match status" value="1"/>
</dbReference>
<dbReference type="GO" id="GO:0000329">
    <property type="term" value="C:fungal-type vacuole membrane"/>
    <property type="evidence" value="ECO:0007669"/>
    <property type="project" value="TreeGrafter"/>
</dbReference>
<feature type="domain" description="Vacuolar sorting protein 39/Transforming growth factor beta receptor-associated" evidence="4">
    <location>
        <begin position="514"/>
        <end position="580"/>
    </location>
</feature>
<feature type="domain" description="Vacuolar sorting protein 39/Transforming growth factor beta receptor-associated zinc finger" evidence="5">
    <location>
        <begin position="837"/>
        <end position="875"/>
    </location>
</feature>
<keyword evidence="7" id="KW-1185">Reference proteome</keyword>
<dbReference type="InterPro" id="IPR019452">
    <property type="entry name" value="VPS39/TGF_beta_rcpt-assoc_1"/>
</dbReference>
<protein>
    <submittedName>
        <fullName evidence="6">Vam6/Vps39-like protein</fullName>
    </submittedName>
</protein>
<dbReference type="PANTHER" id="PTHR12894:SF49">
    <property type="entry name" value="VAM6_VPS39-LIKE PROTEIN"/>
    <property type="match status" value="1"/>
</dbReference>
<dbReference type="Proteomes" id="UP000269793">
    <property type="component" value="Chromosome V"/>
</dbReference>
<gene>
    <name evidence="6" type="primary">Vps39</name>
    <name evidence="6" type="ORF">DNF11_2890</name>
</gene>
<dbReference type="EMBL" id="CP033152">
    <property type="protein sequence ID" value="AYO43840.1"/>
    <property type="molecule type" value="Genomic_DNA"/>
</dbReference>
<accession>A0A3G2S7K4</accession>
<keyword evidence="2" id="KW-0472">Membrane</keyword>